<evidence type="ECO:0000313" key="5">
    <source>
        <dbReference type="Proteomes" id="UP000270866"/>
    </source>
</evidence>
<dbReference type="Gene3D" id="1.25.40.10">
    <property type="entry name" value="Tetratricopeptide repeat domain"/>
    <property type="match status" value="1"/>
</dbReference>
<dbReference type="GO" id="GO:0017053">
    <property type="term" value="C:transcription repressor complex"/>
    <property type="evidence" value="ECO:0007669"/>
    <property type="project" value="TreeGrafter"/>
</dbReference>
<name>A0A3L6NDD2_FUSOX</name>
<dbReference type="PANTHER" id="PTHR14017:SF1">
    <property type="entry name" value="LD02225P"/>
    <property type="match status" value="1"/>
</dbReference>
<dbReference type="AlphaFoldDB" id="A0A3L6NDD2"/>
<evidence type="ECO:0000256" key="1">
    <source>
        <dbReference type="ARBA" id="ARBA00004123"/>
    </source>
</evidence>
<dbReference type="PROSITE" id="PS50005">
    <property type="entry name" value="TPR"/>
    <property type="match status" value="1"/>
</dbReference>
<dbReference type="GO" id="GO:0031490">
    <property type="term" value="F:chromatin DNA binding"/>
    <property type="evidence" value="ECO:0007669"/>
    <property type="project" value="TreeGrafter"/>
</dbReference>
<dbReference type="GO" id="GO:0000978">
    <property type="term" value="F:RNA polymerase II cis-regulatory region sequence-specific DNA binding"/>
    <property type="evidence" value="ECO:0007669"/>
    <property type="project" value="TreeGrafter"/>
</dbReference>
<gene>
    <name evidence="4" type="ORF">BFJ65_g9485</name>
</gene>
<feature type="repeat" description="TPR" evidence="3">
    <location>
        <begin position="6"/>
        <end position="39"/>
    </location>
</feature>
<evidence type="ECO:0000256" key="3">
    <source>
        <dbReference type="PROSITE-ProRule" id="PRU00339"/>
    </source>
</evidence>
<keyword evidence="3" id="KW-0802">TPR repeat</keyword>
<dbReference type="SMART" id="SM00028">
    <property type="entry name" value="TPR"/>
    <property type="match status" value="2"/>
</dbReference>
<evidence type="ECO:0000313" key="4">
    <source>
        <dbReference type="EMBL" id="RKK15908.1"/>
    </source>
</evidence>
<dbReference type="InterPro" id="IPR019734">
    <property type="entry name" value="TPR_rpt"/>
</dbReference>
<dbReference type="PANTHER" id="PTHR14017">
    <property type="entry name" value="LYSINE-SPECIFIC DEMETHYLASE"/>
    <property type="match status" value="1"/>
</dbReference>
<comment type="subcellular location">
    <subcellularLocation>
        <location evidence="1">Nucleus</location>
    </subcellularLocation>
</comment>
<dbReference type="InterPro" id="IPR011990">
    <property type="entry name" value="TPR-like_helical_dom_sf"/>
</dbReference>
<proteinExistence type="predicted"/>
<comment type="caution">
    <text evidence="4">The sequence shown here is derived from an EMBL/GenBank/DDBJ whole genome shotgun (WGS) entry which is preliminary data.</text>
</comment>
<reference evidence="4 5" key="1">
    <citation type="journal article" date="2018" name="Sci. Rep.">
        <title>Characterisation of pathogen-specific regions and novel effector candidates in Fusarium oxysporum f. sp. cepae.</title>
        <authorList>
            <person name="Armitage A.D."/>
            <person name="Taylor A."/>
            <person name="Sobczyk M.K."/>
            <person name="Baxter L."/>
            <person name="Greenfield B.P."/>
            <person name="Bates H.J."/>
            <person name="Wilson F."/>
            <person name="Jackson A.C."/>
            <person name="Ott S."/>
            <person name="Harrison R.J."/>
            <person name="Clarkson J.P."/>
        </authorList>
    </citation>
    <scope>NUCLEOTIDE SEQUENCE [LARGE SCALE GENOMIC DNA]</scope>
    <source>
        <strain evidence="4 5">FoC_Fus2</strain>
    </source>
</reference>
<accession>A0A3L6NDD2</accession>
<dbReference type="GO" id="GO:0000122">
    <property type="term" value="P:negative regulation of transcription by RNA polymerase II"/>
    <property type="evidence" value="ECO:0007669"/>
    <property type="project" value="TreeGrafter"/>
</dbReference>
<organism evidence="4 5">
    <name type="scientific">Fusarium oxysporum f. sp. cepae</name>
    <dbReference type="NCBI Taxonomy" id="396571"/>
    <lineage>
        <taxon>Eukaryota</taxon>
        <taxon>Fungi</taxon>
        <taxon>Dikarya</taxon>
        <taxon>Ascomycota</taxon>
        <taxon>Pezizomycotina</taxon>
        <taxon>Sordariomycetes</taxon>
        <taxon>Hypocreomycetidae</taxon>
        <taxon>Hypocreales</taxon>
        <taxon>Nectriaceae</taxon>
        <taxon>Fusarium</taxon>
        <taxon>Fusarium oxysporum species complex</taxon>
    </lineage>
</organism>
<sequence length="115" mass="13023">MKPRCPSFWITLGILYFNIGQNNDSLDALTRAVELNAHIWEPWYNLGVLYDSCNGQHSDAADAFYKCLQRKPELSNVRARLEAQQSYAEGLNEELLGGSLIHEMVNSPLDGKHGW</sequence>
<dbReference type="GO" id="GO:0005634">
    <property type="term" value="C:nucleus"/>
    <property type="evidence" value="ECO:0007669"/>
    <property type="project" value="UniProtKB-SubCell"/>
</dbReference>
<keyword evidence="2" id="KW-0539">Nucleus</keyword>
<dbReference type="Pfam" id="PF13181">
    <property type="entry name" value="TPR_8"/>
    <property type="match status" value="2"/>
</dbReference>
<dbReference type="SUPFAM" id="SSF48452">
    <property type="entry name" value="TPR-like"/>
    <property type="match status" value="1"/>
</dbReference>
<dbReference type="EMBL" id="MRCU01000006">
    <property type="protein sequence ID" value="RKK15908.1"/>
    <property type="molecule type" value="Genomic_DNA"/>
</dbReference>
<dbReference type="Proteomes" id="UP000270866">
    <property type="component" value="Chromosome 8"/>
</dbReference>
<dbReference type="InterPro" id="IPR051630">
    <property type="entry name" value="Corepressor-Demethylase"/>
</dbReference>
<protein>
    <submittedName>
        <fullName evidence="4">Uncharacterized protein</fullName>
    </submittedName>
</protein>
<evidence type="ECO:0000256" key="2">
    <source>
        <dbReference type="ARBA" id="ARBA00023242"/>
    </source>
</evidence>